<keyword evidence="3" id="KW-1185">Reference proteome</keyword>
<accession>A0A1L3GLL3</accession>
<evidence type="ECO:0000313" key="2">
    <source>
        <dbReference type="EMBL" id="APG26781.1"/>
    </source>
</evidence>
<name>A0A1L3GLL3_9BACT</name>
<reference evidence="2 3" key="1">
    <citation type="journal article" date="2017" name="Genome Announc.">
        <title>Complete Genome Sequences of Two Acetylene-Fermenting Pelobacter acetylenicus Strains.</title>
        <authorList>
            <person name="Sutton J.M."/>
            <person name="Baesman S.M."/>
            <person name="Fierst J.L."/>
            <person name="Poret-Peterson A.T."/>
            <person name="Oremland R.S."/>
            <person name="Dunlap D.S."/>
            <person name="Akob D.M."/>
        </authorList>
    </citation>
    <scope>NUCLEOTIDE SEQUENCE [LARGE SCALE GENOMIC DNA]</scope>
    <source>
        <strain evidence="2 3">SFB93</strain>
    </source>
</reference>
<dbReference type="OrthoDB" id="9803916at2"/>
<sequence length="277" mass="30572">MHIRITILCENSCGPPRGTVGEHGFACFIETEAGNYLFDTGQGIGLVHNAGLLGKDLTSVKAVLLSHGHYDHTQGLPDLLRRTGPVDVFAHPDIFTERYALDRHGRHFVGIPWRRAYLESLGARFRFERDYSQIAPGLYLTGEVPRTNDLEKGDQRLVVPTGEDLFEADPMLDDMSLVINSSKGLVLVLGCAHAGVVNIMEHVCNKTGQEKIYAVVGGTHLGFVGPEEFQETVKAFREFSVEQIGVSHCTGLPRAAQLYHHLTERFFFGTVGTVLEV</sequence>
<evidence type="ECO:0000313" key="3">
    <source>
        <dbReference type="Proteomes" id="UP000182517"/>
    </source>
</evidence>
<dbReference type="EMBL" id="CP015519">
    <property type="protein sequence ID" value="APG26781.1"/>
    <property type="molecule type" value="Genomic_DNA"/>
</dbReference>
<dbReference type="InterPro" id="IPR001279">
    <property type="entry name" value="Metallo-B-lactamas"/>
</dbReference>
<organism evidence="2 3">
    <name type="scientific">Syntrophotalea acetylenivorans</name>
    <dbReference type="NCBI Taxonomy" id="1842532"/>
    <lineage>
        <taxon>Bacteria</taxon>
        <taxon>Pseudomonadati</taxon>
        <taxon>Thermodesulfobacteriota</taxon>
        <taxon>Desulfuromonadia</taxon>
        <taxon>Desulfuromonadales</taxon>
        <taxon>Syntrophotaleaceae</taxon>
        <taxon>Syntrophotalea</taxon>
    </lineage>
</organism>
<dbReference type="AlphaFoldDB" id="A0A1L3GLL3"/>
<dbReference type="PANTHER" id="PTHR13754:SF13">
    <property type="entry name" value="METALLO-BETA-LACTAMASE SUPERFAMILY PROTEIN (AFU_ORTHOLOGUE AFUA_3G07630)"/>
    <property type="match status" value="1"/>
</dbReference>
<keyword evidence="2" id="KW-0378">Hydrolase</keyword>
<feature type="domain" description="Metallo-beta-lactamase" evidence="1">
    <location>
        <begin position="23"/>
        <end position="248"/>
    </location>
</feature>
<dbReference type="GO" id="GO:0016787">
    <property type="term" value="F:hydrolase activity"/>
    <property type="evidence" value="ECO:0007669"/>
    <property type="project" value="UniProtKB-KW"/>
</dbReference>
<dbReference type="Pfam" id="PF00753">
    <property type="entry name" value="Lactamase_B"/>
    <property type="match status" value="1"/>
</dbReference>
<dbReference type="InterPro" id="IPR052926">
    <property type="entry name" value="Metallo-beta-lactamase_dom"/>
</dbReference>
<dbReference type="Gene3D" id="3.60.15.10">
    <property type="entry name" value="Ribonuclease Z/Hydroxyacylglutathione hydrolase-like"/>
    <property type="match status" value="1"/>
</dbReference>
<protein>
    <submittedName>
        <fullName evidence="2">MBL fold metallo-hydrolase</fullName>
    </submittedName>
</protein>
<proteinExistence type="predicted"/>
<dbReference type="STRING" id="1842532.A7E78_02260"/>
<dbReference type="SUPFAM" id="SSF56281">
    <property type="entry name" value="Metallo-hydrolase/oxidoreductase"/>
    <property type="match status" value="1"/>
</dbReference>
<dbReference type="InterPro" id="IPR036866">
    <property type="entry name" value="RibonucZ/Hydroxyglut_hydro"/>
</dbReference>
<dbReference type="CDD" id="cd07713">
    <property type="entry name" value="DHPS-like_MBL-fold"/>
    <property type="match status" value="1"/>
</dbReference>
<dbReference type="SMART" id="SM00849">
    <property type="entry name" value="Lactamase_B"/>
    <property type="match status" value="1"/>
</dbReference>
<dbReference type="KEGG" id="pef:A7E78_02260"/>
<dbReference type="InterPro" id="IPR041712">
    <property type="entry name" value="DHPS-like_MBL-fold"/>
</dbReference>
<dbReference type="PANTHER" id="PTHR13754">
    <property type="entry name" value="METALLO-BETA-LACTAMASE SUPERFAMILY PROTEIN"/>
    <property type="match status" value="1"/>
</dbReference>
<evidence type="ECO:0000259" key="1">
    <source>
        <dbReference type="SMART" id="SM00849"/>
    </source>
</evidence>
<dbReference type="RefSeq" id="WP_072282741.1">
    <property type="nucleotide sequence ID" value="NZ_CP015519.1"/>
</dbReference>
<dbReference type="GO" id="GO:0016740">
    <property type="term" value="F:transferase activity"/>
    <property type="evidence" value="ECO:0007669"/>
    <property type="project" value="TreeGrafter"/>
</dbReference>
<gene>
    <name evidence="2" type="ORF">A7E78_02260</name>
</gene>
<dbReference type="Proteomes" id="UP000182517">
    <property type="component" value="Chromosome"/>
</dbReference>